<dbReference type="AlphaFoldDB" id="A0A5N5DQV1"/>
<feature type="signal peptide" evidence="2">
    <location>
        <begin position="1"/>
        <end position="18"/>
    </location>
</feature>
<keyword evidence="4" id="KW-1185">Reference proteome</keyword>
<evidence type="ECO:0000313" key="4">
    <source>
        <dbReference type="Proteomes" id="UP000325902"/>
    </source>
</evidence>
<proteinExistence type="predicted"/>
<dbReference type="Proteomes" id="UP000325902">
    <property type="component" value="Unassembled WGS sequence"/>
</dbReference>
<feature type="region of interest" description="Disordered" evidence="1">
    <location>
        <begin position="183"/>
        <end position="213"/>
    </location>
</feature>
<feature type="compositionally biased region" description="Low complexity" evidence="1">
    <location>
        <begin position="183"/>
        <end position="202"/>
    </location>
</feature>
<keyword evidence="2" id="KW-0732">Signal</keyword>
<name>A0A5N5DQV1_9PEZI</name>
<evidence type="ECO:0000256" key="2">
    <source>
        <dbReference type="SAM" id="SignalP"/>
    </source>
</evidence>
<organism evidence="3 4">
    <name type="scientific">Lasiodiplodia theobromae</name>
    <dbReference type="NCBI Taxonomy" id="45133"/>
    <lineage>
        <taxon>Eukaryota</taxon>
        <taxon>Fungi</taxon>
        <taxon>Dikarya</taxon>
        <taxon>Ascomycota</taxon>
        <taxon>Pezizomycotina</taxon>
        <taxon>Dothideomycetes</taxon>
        <taxon>Dothideomycetes incertae sedis</taxon>
        <taxon>Botryosphaeriales</taxon>
        <taxon>Botryosphaeriaceae</taxon>
        <taxon>Lasiodiplodia</taxon>
    </lineage>
</organism>
<dbReference type="EMBL" id="VCHE01000004">
    <property type="protein sequence ID" value="KAB2580143.1"/>
    <property type="molecule type" value="Genomic_DNA"/>
</dbReference>
<sequence>MKCTLVTLSLLASAHGLAFKKPYQTLTINVPAGGATYTTTIPPCGTLPGYVLIPEANSTFHPGTTTVFVPPQASKATRTFVDTEYDETAILIVQPLPGSCAPKDFGYFPTTTFTDLSQFTATDLFLSPTAAALAAICPLTDEIDYSAAKGPVKDVVDGINNATLILQSLQWWAEQVGAVADNTTTSSASTTSSTTFSSTPSTIKQARNPGAGTNLVRRQEPITAVLRLLGGLRDVGTTLTALLPDIAVLPPFKPSRSVIEILDDDDENEAAGDAVVGALLSFVTIHRALLNTLIGRARLVHDIPVESAAVDQLAAMAQESADELGHGRLLRGRHVNPVGTTIAKVLQALEDVVDQLAFEIIRLVPAREECSKKQKKAVDETFEEAIAAYEA</sequence>
<evidence type="ECO:0000256" key="1">
    <source>
        <dbReference type="SAM" id="MobiDB-lite"/>
    </source>
</evidence>
<evidence type="ECO:0000313" key="3">
    <source>
        <dbReference type="EMBL" id="KAB2580143.1"/>
    </source>
</evidence>
<comment type="caution">
    <text evidence="3">The sequence shown here is derived from an EMBL/GenBank/DDBJ whole genome shotgun (WGS) entry which is preliminary data.</text>
</comment>
<dbReference type="OrthoDB" id="5089392at2759"/>
<feature type="chain" id="PRO_5024940756" evidence="2">
    <location>
        <begin position="19"/>
        <end position="391"/>
    </location>
</feature>
<accession>A0A5N5DQV1</accession>
<protein>
    <submittedName>
        <fullName evidence="3">Uncharacterized protein</fullName>
    </submittedName>
</protein>
<gene>
    <name evidence="3" type="ORF">DBV05_g1180</name>
</gene>
<reference evidence="3 4" key="1">
    <citation type="journal article" date="2019" name="Sci. Rep.">
        <title>A multi-omics analysis of the grapevine pathogen Lasiodiplodia theobromae reveals that temperature affects the expression of virulence- and pathogenicity-related genes.</title>
        <authorList>
            <person name="Felix C."/>
            <person name="Meneses R."/>
            <person name="Goncalves M.F.M."/>
            <person name="Tilleman L."/>
            <person name="Duarte A.S."/>
            <person name="Jorrin-Novo J.V."/>
            <person name="Van de Peer Y."/>
            <person name="Deforce D."/>
            <person name="Van Nieuwerburgh F."/>
            <person name="Esteves A.C."/>
            <person name="Alves A."/>
        </authorList>
    </citation>
    <scope>NUCLEOTIDE SEQUENCE [LARGE SCALE GENOMIC DNA]</scope>
    <source>
        <strain evidence="3 4">LA-SOL3</strain>
    </source>
</reference>